<evidence type="ECO:0000313" key="4">
    <source>
        <dbReference type="Proteomes" id="UP000001953"/>
    </source>
</evidence>
<dbReference type="HOGENOM" id="CLU_093446_0_0_5"/>
<dbReference type="Pfam" id="PF06835">
    <property type="entry name" value="LptC"/>
    <property type="match status" value="1"/>
</dbReference>
<accession>Q1QRR8</accession>
<evidence type="ECO:0000313" key="3">
    <source>
        <dbReference type="EMBL" id="ABE61079.1"/>
    </source>
</evidence>
<dbReference type="GO" id="GO:0005886">
    <property type="term" value="C:plasma membrane"/>
    <property type="evidence" value="ECO:0007669"/>
    <property type="project" value="InterPro"/>
</dbReference>
<dbReference type="GO" id="GO:0015221">
    <property type="term" value="F:lipopolysaccharide transmembrane transporter activity"/>
    <property type="evidence" value="ECO:0007669"/>
    <property type="project" value="InterPro"/>
</dbReference>
<dbReference type="EMBL" id="CP000319">
    <property type="protein sequence ID" value="ABE61079.1"/>
    <property type="molecule type" value="Genomic_DNA"/>
</dbReference>
<feature type="region of interest" description="Disordered" evidence="1">
    <location>
        <begin position="222"/>
        <end position="258"/>
    </location>
</feature>
<dbReference type="Proteomes" id="UP000001953">
    <property type="component" value="Chromosome"/>
</dbReference>
<dbReference type="AlphaFoldDB" id="Q1QRR8"/>
<sequence>MYSVQNPTYQAGMQTGLEARFARAARHSRMVRALRIAVPAVVGLVMAALIAVAVFNPFRALAKLPLEMDNLVVSGTKITMESPHLSGFTPDKRPYEMQATTATQDITDPDHVELHTLRAKVLMEDRSTVTLNSRTGVFDTKTQMLDLHKDILMQSSTGYEARLSHALVDMGQGTVTSDQPVDVKLLNGTLTADTMKVTEKGDVVRFENNVVMHLVMDRPVATAGPADEETAPPAASAERTHTSRGRSHTQHNSGGDTK</sequence>
<dbReference type="KEGG" id="nha:Nham_0178"/>
<protein>
    <recommendedName>
        <fullName evidence="5">LPS export ABC transporter periplasmic protein LptC</fullName>
    </recommendedName>
</protein>
<evidence type="ECO:0000256" key="1">
    <source>
        <dbReference type="SAM" id="MobiDB-lite"/>
    </source>
</evidence>
<keyword evidence="2" id="KW-0472">Membrane</keyword>
<dbReference type="RefSeq" id="WP_011508785.1">
    <property type="nucleotide sequence ID" value="NC_007964.1"/>
</dbReference>
<evidence type="ECO:0008006" key="5">
    <source>
        <dbReference type="Google" id="ProtNLM"/>
    </source>
</evidence>
<keyword evidence="2" id="KW-0812">Transmembrane</keyword>
<dbReference type="InterPro" id="IPR026265">
    <property type="entry name" value="LptC"/>
</dbReference>
<organism evidence="3 4">
    <name type="scientific">Nitrobacter hamburgensis (strain DSM 10229 / NCIMB 13809 / X14)</name>
    <dbReference type="NCBI Taxonomy" id="323097"/>
    <lineage>
        <taxon>Bacteria</taxon>
        <taxon>Pseudomonadati</taxon>
        <taxon>Pseudomonadota</taxon>
        <taxon>Alphaproteobacteria</taxon>
        <taxon>Hyphomicrobiales</taxon>
        <taxon>Nitrobacteraceae</taxon>
        <taxon>Nitrobacter</taxon>
    </lineage>
</organism>
<dbReference type="STRING" id="323097.Nham_0178"/>
<keyword evidence="4" id="KW-1185">Reference proteome</keyword>
<dbReference type="InterPro" id="IPR010664">
    <property type="entry name" value="LipoPS_assembly_LptC-rel"/>
</dbReference>
<dbReference type="eggNOG" id="COG5375">
    <property type="taxonomic scope" value="Bacteria"/>
</dbReference>
<gene>
    <name evidence="3" type="ordered locus">Nham_0178</name>
</gene>
<feature type="transmembrane region" description="Helical" evidence="2">
    <location>
        <begin position="33"/>
        <end position="55"/>
    </location>
</feature>
<dbReference type="Gene3D" id="2.60.450.10">
    <property type="entry name" value="Lipopolysaccharide (LPS) transport protein A like domain"/>
    <property type="match status" value="1"/>
</dbReference>
<name>Q1QRR8_NITHX</name>
<reference evidence="3 4" key="1">
    <citation type="submission" date="2006-03" db="EMBL/GenBank/DDBJ databases">
        <title>Complete sequence of chromosome of Nitrobacter hamburgensis X14.</title>
        <authorList>
            <consortium name="US DOE Joint Genome Institute"/>
            <person name="Copeland A."/>
            <person name="Lucas S."/>
            <person name="Lapidus A."/>
            <person name="Barry K."/>
            <person name="Detter J.C."/>
            <person name="Glavina del Rio T."/>
            <person name="Hammon N."/>
            <person name="Israni S."/>
            <person name="Dalin E."/>
            <person name="Tice H."/>
            <person name="Pitluck S."/>
            <person name="Chain P."/>
            <person name="Malfatti S."/>
            <person name="Shin M."/>
            <person name="Vergez L."/>
            <person name="Schmutz J."/>
            <person name="Larimer F."/>
            <person name="Land M."/>
            <person name="Hauser L."/>
            <person name="Kyrpides N."/>
            <person name="Ivanova N."/>
            <person name="Ward B."/>
            <person name="Arp D."/>
            <person name="Klotz M."/>
            <person name="Stein L."/>
            <person name="O'Mullan G."/>
            <person name="Starkenburg S."/>
            <person name="Sayavedra L."/>
            <person name="Poret-Peterson A.T."/>
            <person name="Gentry M.E."/>
            <person name="Bruce D."/>
            <person name="Richardson P."/>
        </authorList>
    </citation>
    <scope>NUCLEOTIDE SEQUENCE [LARGE SCALE GENOMIC DNA]</scope>
    <source>
        <strain evidence="4">DSM 10229 / NCIMB 13809 / X14</strain>
    </source>
</reference>
<keyword evidence="2" id="KW-1133">Transmembrane helix</keyword>
<dbReference type="NCBIfam" id="TIGR04409">
    <property type="entry name" value="LptC_YrbK"/>
    <property type="match status" value="1"/>
</dbReference>
<proteinExistence type="predicted"/>
<evidence type="ECO:0000256" key="2">
    <source>
        <dbReference type="SAM" id="Phobius"/>
    </source>
</evidence>